<dbReference type="EMBL" id="LWBP01000195">
    <property type="protein sequence ID" value="OQP57340.1"/>
    <property type="molecule type" value="Genomic_DNA"/>
</dbReference>
<accession>A0A1V9FG79</accession>
<feature type="region of interest" description="Disordered" evidence="1">
    <location>
        <begin position="91"/>
        <end position="115"/>
    </location>
</feature>
<feature type="compositionally biased region" description="Polar residues" evidence="1">
    <location>
        <begin position="101"/>
        <end position="115"/>
    </location>
</feature>
<evidence type="ECO:0000256" key="1">
    <source>
        <dbReference type="SAM" id="MobiDB-lite"/>
    </source>
</evidence>
<gene>
    <name evidence="2" type="ORF">A4R26_24925</name>
</gene>
<dbReference type="Proteomes" id="UP000192276">
    <property type="component" value="Unassembled WGS sequence"/>
</dbReference>
<keyword evidence="3" id="KW-1185">Reference proteome</keyword>
<reference evidence="3" key="1">
    <citation type="submission" date="2016-04" db="EMBL/GenBank/DDBJ databases">
        <authorList>
            <person name="Chen L."/>
            <person name="Zhuang W."/>
            <person name="Wang G."/>
        </authorList>
    </citation>
    <scope>NUCLEOTIDE SEQUENCE [LARGE SCALE GENOMIC DNA]</scope>
    <source>
        <strain evidence="3">208</strain>
    </source>
</reference>
<evidence type="ECO:0000313" key="2">
    <source>
        <dbReference type="EMBL" id="OQP57340.1"/>
    </source>
</evidence>
<proteinExistence type="predicted"/>
<name>A0A1V9FG79_9BACT</name>
<evidence type="ECO:0000313" key="3">
    <source>
        <dbReference type="Proteomes" id="UP000192276"/>
    </source>
</evidence>
<comment type="caution">
    <text evidence="2">The sequence shown here is derived from an EMBL/GenBank/DDBJ whole genome shotgun (WGS) entry which is preliminary data.</text>
</comment>
<sequence>MLFIGVVLNDFLPADCKSQAATKTAAPDQAAAPVRERINLNAGWKFMKQNFFSITDHWAEKRKERTNTVCGGTVYYMNPVPCGRLHTSMENPGRQIPYAPQVQQPDCSCRPTETS</sequence>
<protein>
    <submittedName>
        <fullName evidence="2">Uncharacterized protein</fullName>
    </submittedName>
</protein>
<organism evidence="2 3">
    <name type="scientific">Niastella populi</name>
    <dbReference type="NCBI Taxonomy" id="550983"/>
    <lineage>
        <taxon>Bacteria</taxon>
        <taxon>Pseudomonadati</taxon>
        <taxon>Bacteroidota</taxon>
        <taxon>Chitinophagia</taxon>
        <taxon>Chitinophagales</taxon>
        <taxon>Chitinophagaceae</taxon>
        <taxon>Niastella</taxon>
    </lineage>
</organism>
<dbReference type="AlphaFoldDB" id="A0A1V9FG79"/>